<evidence type="ECO:0000256" key="8">
    <source>
        <dbReference type="ARBA" id="ARBA00048968"/>
    </source>
</evidence>
<evidence type="ECO:0000256" key="10">
    <source>
        <dbReference type="RuleBase" id="RU361274"/>
    </source>
</evidence>
<dbReference type="EMBL" id="CP018799">
    <property type="protein sequence ID" value="ATX80058.1"/>
    <property type="molecule type" value="Genomic_DNA"/>
</dbReference>
<protein>
    <recommendedName>
        <fullName evidence="10">Purine nucleoside phosphorylase</fullName>
    </recommendedName>
</protein>
<evidence type="ECO:0000256" key="1">
    <source>
        <dbReference type="ARBA" id="ARBA00000553"/>
    </source>
</evidence>
<dbReference type="CDD" id="cd16833">
    <property type="entry name" value="YfiH"/>
    <property type="match status" value="1"/>
</dbReference>
<organism evidence="11 12">
    <name type="scientific">Mariprofundus aestuarium</name>
    <dbReference type="NCBI Taxonomy" id="1921086"/>
    <lineage>
        <taxon>Bacteria</taxon>
        <taxon>Pseudomonadati</taxon>
        <taxon>Pseudomonadota</taxon>
        <taxon>Candidatius Mariprofundia</taxon>
        <taxon>Mariprofundales</taxon>
        <taxon>Mariprofundaceae</taxon>
        <taxon>Mariprofundus</taxon>
    </lineage>
</organism>
<comment type="similarity">
    <text evidence="2 10">Belongs to the purine nucleoside phosphorylase YfiH/LACC1 family.</text>
</comment>
<keyword evidence="12" id="KW-1185">Reference proteome</keyword>
<dbReference type="OrthoDB" id="4279at2"/>
<dbReference type="GO" id="GO:0016787">
    <property type="term" value="F:hydrolase activity"/>
    <property type="evidence" value="ECO:0007669"/>
    <property type="project" value="UniProtKB-KW"/>
</dbReference>
<keyword evidence="3" id="KW-0808">Transferase</keyword>
<dbReference type="InterPro" id="IPR038371">
    <property type="entry name" value="Cu_polyphenol_OxRdtase_sf"/>
</dbReference>
<dbReference type="RefSeq" id="WP_100277875.1">
    <property type="nucleotide sequence ID" value="NZ_CP018799.1"/>
</dbReference>
<comment type="catalytic activity">
    <reaction evidence="7">
        <text>adenosine + H2O + H(+) = inosine + NH4(+)</text>
        <dbReference type="Rhea" id="RHEA:24408"/>
        <dbReference type="ChEBI" id="CHEBI:15377"/>
        <dbReference type="ChEBI" id="CHEBI:15378"/>
        <dbReference type="ChEBI" id="CHEBI:16335"/>
        <dbReference type="ChEBI" id="CHEBI:17596"/>
        <dbReference type="ChEBI" id="CHEBI:28938"/>
        <dbReference type="EC" id="3.5.4.4"/>
    </reaction>
    <physiologicalReaction direction="left-to-right" evidence="7">
        <dbReference type="Rhea" id="RHEA:24409"/>
    </physiologicalReaction>
</comment>
<comment type="catalytic activity">
    <reaction evidence="8">
        <text>adenosine + phosphate = alpha-D-ribose 1-phosphate + adenine</text>
        <dbReference type="Rhea" id="RHEA:27642"/>
        <dbReference type="ChEBI" id="CHEBI:16335"/>
        <dbReference type="ChEBI" id="CHEBI:16708"/>
        <dbReference type="ChEBI" id="CHEBI:43474"/>
        <dbReference type="ChEBI" id="CHEBI:57720"/>
        <dbReference type="EC" id="2.4.2.1"/>
    </reaction>
    <physiologicalReaction direction="left-to-right" evidence="8">
        <dbReference type="Rhea" id="RHEA:27643"/>
    </physiologicalReaction>
</comment>
<name>A0A2K8KYK1_MARES</name>
<keyword evidence="5" id="KW-0378">Hydrolase</keyword>
<keyword evidence="4" id="KW-0479">Metal-binding</keyword>
<dbReference type="AlphaFoldDB" id="A0A2K8KYK1"/>
<evidence type="ECO:0000256" key="3">
    <source>
        <dbReference type="ARBA" id="ARBA00022679"/>
    </source>
</evidence>
<evidence type="ECO:0000256" key="6">
    <source>
        <dbReference type="ARBA" id="ARBA00022833"/>
    </source>
</evidence>
<accession>A0A2K8KYK1</accession>
<dbReference type="NCBIfam" id="TIGR00726">
    <property type="entry name" value="peptidoglycan editing factor PgeF"/>
    <property type="match status" value="1"/>
</dbReference>
<comment type="catalytic activity">
    <reaction evidence="9">
        <text>S-methyl-5'-thioadenosine + phosphate = 5-(methylsulfanyl)-alpha-D-ribose 1-phosphate + adenine</text>
        <dbReference type="Rhea" id="RHEA:11852"/>
        <dbReference type="ChEBI" id="CHEBI:16708"/>
        <dbReference type="ChEBI" id="CHEBI:17509"/>
        <dbReference type="ChEBI" id="CHEBI:43474"/>
        <dbReference type="ChEBI" id="CHEBI:58533"/>
        <dbReference type="EC" id="2.4.2.28"/>
    </reaction>
    <physiologicalReaction direction="left-to-right" evidence="9">
        <dbReference type="Rhea" id="RHEA:11853"/>
    </physiologicalReaction>
</comment>
<sequence length="254" mass="27042">MAEEALLRSRLFEQHNIIGLFTQRSGGVSPQPFDSFNFGSGLGDSECNIEKNLKVLVEICGLPNRPHQAKQVHGTNSQLFVGPGCIHPDEADILISNQQGTALGARTADCLPVLLADPEAGIIAAVHAGWRGTAASVVCRGVAEMIKLGASKGKIIASLGPCIGPCCFKVGEEAADQLSNCCKGAETCISRSSDLHADIRSINRLQLLQCGLHESHIESFDACTACHPKHYYSYRRDGDKSGRHLGVVALPANT</sequence>
<dbReference type="Proteomes" id="UP000231701">
    <property type="component" value="Chromosome"/>
</dbReference>
<dbReference type="GO" id="GO:0017061">
    <property type="term" value="F:S-methyl-5-thioadenosine phosphorylase activity"/>
    <property type="evidence" value="ECO:0007669"/>
    <property type="project" value="UniProtKB-EC"/>
</dbReference>
<gene>
    <name evidence="11" type="ORF">Ga0123461_1645</name>
</gene>
<dbReference type="SUPFAM" id="SSF64438">
    <property type="entry name" value="CNF1/YfiH-like putative cysteine hydrolases"/>
    <property type="match status" value="1"/>
</dbReference>
<dbReference type="GO" id="GO:0005507">
    <property type="term" value="F:copper ion binding"/>
    <property type="evidence" value="ECO:0007669"/>
    <property type="project" value="TreeGrafter"/>
</dbReference>
<dbReference type="PANTHER" id="PTHR30616:SF2">
    <property type="entry name" value="PURINE NUCLEOSIDE PHOSPHORYLASE LACC1"/>
    <property type="match status" value="1"/>
</dbReference>
<evidence type="ECO:0000256" key="4">
    <source>
        <dbReference type="ARBA" id="ARBA00022723"/>
    </source>
</evidence>
<evidence type="ECO:0000256" key="7">
    <source>
        <dbReference type="ARBA" id="ARBA00047989"/>
    </source>
</evidence>
<dbReference type="InterPro" id="IPR011324">
    <property type="entry name" value="Cytotoxic_necrot_fac-like_cat"/>
</dbReference>
<evidence type="ECO:0000256" key="2">
    <source>
        <dbReference type="ARBA" id="ARBA00007353"/>
    </source>
</evidence>
<dbReference type="InterPro" id="IPR003730">
    <property type="entry name" value="Cu_polyphenol_OxRdtase"/>
</dbReference>
<dbReference type="Gene3D" id="3.60.140.10">
    <property type="entry name" value="CNF1/YfiH-like putative cysteine hydrolases"/>
    <property type="match status" value="1"/>
</dbReference>
<evidence type="ECO:0000313" key="12">
    <source>
        <dbReference type="Proteomes" id="UP000231701"/>
    </source>
</evidence>
<proteinExistence type="inferred from homology"/>
<dbReference type="PANTHER" id="PTHR30616">
    <property type="entry name" value="UNCHARACTERIZED PROTEIN YFIH"/>
    <property type="match status" value="1"/>
</dbReference>
<evidence type="ECO:0000256" key="9">
    <source>
        <dbReference type="ARBA" id="ARBA00049893"/>
    </source>
</evidence>
<dbReference type="Pfam" id="PF02578">
    <property type="entry name" value="Cu-oxidase_4"/>
    <property type="match status" value="1"/>
</dbReference>
<comment type="catalytic activity">
    <reaction evidence="1">
        <text>inosine + phosphate = alpha-D-ribose 1-phosphate + hypoxanthine</text>
        <dbReference type="Rhea" id="RHEA:27646"/>
        <dbReference type="ChEBI" id="CHEBI:17368"/>
        <dbReference type="ChEBI" id="CHEBI:17596"/>
        <dbReference type="ChEBI" id="CHEBI:43474"/>
        <dbReference type="ChEBI" id="CHEBI:57720"/>
        <dbReference type="EC" id="2.4.2.1"/>
    </reaction>
    <physiologicalReaction direction="left-to-right" evidence="1">
        <dbReference type="Rhea" id="RHEA:27647"/>
    </physiologicalReaction>
</comment>
<reference evidence="11 12" key="1">
    <citation type="submission" date="2016-12" db="EMBL/GenBank/DDBJ databases">
        <title>Isolation and genomic insights into novel planktonic Zetaproteobacteria from stratified waters of the Chesapeake Bay.</title>
        <authorList>
            <person name="McAllister S.M."/>
            <person name="Kato S."/>
            <person name="Chan C.S."/>
            <person name="Chiu B.K."/>
            <person name="Field E.K."/>
        </authorList>
    </citation>
    <scope>NUCLEOTIDE SEQUENCE [LARGE SCALE GENOMIC DNA]</scope>
    <source>
        <strain evidence="11 12">CP-5</strain>
    </source>
</reference>
<keyword evidence="6" id="KW-0862">Zinc</keyword>
<dbReference type="KEGG" id="maes:Ga0123461_1645"/>
<evidence type="ECO:0000313" key="11">
    <source>
        <dbReference type="EMBL" id="ATX80058.1"/>
    </source>
</evidence>
<evidence type="ECO:0000256" key="5">
    <source>
        <dbReference type="ARBA" id="ARBA00022801"/>
    </source>
</evidence>